<keyword evidence="1" id="KW-1133">Transmembrane helix</keyword>
<dbReference type="OrthoDB" id="3761120at2759"/>
<dbReference type="EMBL" id="ML975305">
    <property type="protein sequence ID" value="KAF1834222.1"/>
    <property type="molecule type" value="Genomic_DNA"/>
</dbReference>
<evidence type="ECO:0000256" key="1">
    <source>
        <dbReference type="SAM" id="Phobius"/>
    </source>
</evidence>
<organism evidence="3 4">
    <name type="scientific">Decorospora gaudefroyi</name>
    <dbReference type="NCBI Taxonomy" id="184978"/>
    <lineage>
        <taxon>Eukaryota</taxon>
        <taxon>Fungi</taxon>
        <taxon>Dikarya</taxon>
        <taxon>Ascomycota</taxon>
        <taxon>Pezizomycotina</taxon>
        <taxon>Dothideomycetes</taxon>
        <taxon>Pleosporomycetidae</taxon>
        <taxon>Pleosporales</taxon>
        <taxon>Pleosporineae</taxon>
        <taxon>Pleosporaceae</taxon>
        <taxon>Decorospora</taxon>
    </lineage>
</organism>
<feature type="signal peptide" evidence="2">
    <location>
        <begin position="1"/>
        <end position="24"/>
    </location>
</feature>
<evidence type="ECO:0000256" key="2">
    <source>
        <dbReference type="SAM" id="SignalP"/>
    </source>
</evidence>
<dbReference type="Proteomes" id="UP000800040">
    <property type="component" value="Unassembled WGS sequence"/>
</dbReference>
<keyword evidence="2" id="KW-0732">Signal</keyword>
<evidence type="ECO:0008006" key="5">
    <source>
        <dbReference type="Google" id="ProtNLM"/>
    </source>
</evidence>
<keyword evidence="1" id="KW-0812">Transmembrane</keyword>
<evidence type="ECO:0000313" key="4">
    <source>
        <dbReference type="Proteomes" id="UP000800040"/>
    </source>
</evidence>
<feature type="chain" id="PRO_5025671701" description="Wax synthase domain-containing protein" evidence="2">
    <location>
        <begin position="25"/>
        <end position="243"/>
    </location>
</feature>
<keyword evidence="4" id="KW-1185">Reference proteome</keyword>
<protein>
    <recommendedName>
        <fullName evidence="5">Wax synthase domain-containing protein</fullName>
    </recommendedName>
</protein>
<gene>
    <name evidence="3" type="ORF">BDW02DRAFT_598347</name>
</gene>
<accession>A0A6A5KFY1</accession>
<proteinExistence type="predicted"/>
<evidence type="ECO:0000313" key="3">
    <source>
        <dbReference type="EMBL" id="KAF1834222.1"/>
    </source>
</evidence>
<sequence>MTVHISVRHYTALLLLSLLTVQLSDFFARSPHFAILVLGCAPPCGFIIWITTQFGPPGIPTSPPYCIATAYVLLYLYEGATAIEKYATSLGSNFSRTQHSVVHFGLAFFVLSELEFYRQYIAFRGIQDWRTALRELPWANYDRTFAVTRDPLGYILSVPRDANTKDAGSALIWLRSNHFRIFMLTTLLFYPIGGCFNYPLKRIVNPSLDAEGERFVDLLSNANILYNETVVFSVFLHFLRFSC</sequence>
<dbReference type="AlphaFoldDB" id="A0A6A5KFY1"/>
<reference evidence="3" key="1">
    <citation type="submission" date="2020-01" db="EMBL/GenBank/DDBJ databases">
        <authorList>
            <consortium name="DOE Joint Genome Institute"/>
            <person name="Haridas S."/>
            <person name="Albert R."/>
            <person name="Binder M."/>
            <person name="Bloem J."/>
            <person name="Labutti K."/>
            <person name="Salamov A."/>
            <person name="Andreopoulos B."/>
            <person name="Baker S.E."/>
            <person name="Barry K."/>
            <person name="Bills G."/>
            <person name="Bluhm B.H."/>
            <person name="Cannon C."/>
            <person name="Castanera R."/>
            <person name="Culley D.E."/>
            <person name="Daum C."/>
            <person name="Ezra D."/>
            <person name="Gonzalez J.B."/>
            <person name="Henrissat B."/>
            <person name="Kuo A."/>
            <person name="Liang C."/>
            <person name="Lipzen A."/>
            <person name="Lutzoni F."/>
            <person name="Magnuson J."/>
            <person name="Mondo S."/>
            <person name="Nolan M."/>
            <person name="Ohm R."/>
            <person name="Pangilinan J."/>
            <person name="Park H.-J."/>
            <person name="Ramirez L."/>
            <person name="Alfaro M."/>
            <person name="Sun H."/>
            <person name="Tritt A."/>
            <person name="Yoshinaga Y."/>
            <person name="Zwiers L.-H."/>
            <person name="Turgeon B.G."/>
            <person name="Goodwin S.B."/>
            <person name="Spatafora J.W."/>
            <person name="Crous P.W."/>
            <person name="Grigoriev I.V."/>
        </authorList>
    </citation>
    <scope>NUCLEOTIDE SEQUENCE</scope>
    <source>
        <strain evidence="3">P77</strain>
    </source>
</reference>
<keyword evidence="1" id="KW-0472">Membrane</keyword>
<feature type="transmembrane region" description="Helical" evidence="1">
    <location>
        <begin position="181"/>
        <end position="200"/>
    </location>
</feature>
<name>A0A6A5KFY1_9PLEO</name>
<feature type="transmembrane region" description="Helical" evidence="1">
    <location>
        <begin position="33"/>
        <end position="52"/>
    </location>
</feature>